<gene>
    <name evidence="1" type="ORF">COX03_00745</name>
</gene>
<reference evidence="1 2" key="1">
    <citation type="submission" date="2017-09" db="EMBL/GenBank/DDBJ databases">
        <title>Depth-based differentiation of microbial function through sediment-hosted aquifers and enrichment of novel symbionts in the deep terrestrial subsurface.</title>
        <authorList>
            <person name="Probst A.J."/>
            <person name="Ladd B."/>
            <person name="Jarett J.K."/>
            <person name="Geller-Mcgrath D.E."/>
            <person name="Sieber C.M."/>
            <person name="Emerson J.B."/>
            <person name="Anantharaman K."/>
            <person name="Thomas B.C."/>
            <person name="Malmstrom R."/>
            <person name="Stieglmeier M."/>
            <person name="Klingl A."/>
            <person name="Woyke T."/>
            <person name="Ryan C.M."/>
            <person name="Banfield J.F."/>
        </authorList>
    </citation>
    <scope>NUCLEOTIDE SEQUENCE [LARGE SCALE GENOMIC DNA]</scope>
    <source>
        <strain evidence="1">CG22_combo_CG10-13_8_21_14_all_39_10</strain>
    </source>
</reference>
<accession>A0A2H0BLF8</accession>
<protein>
    <recommendedName>
        <fullName evidence="3">Nucleotidyl transferase AbiEii/AbiGii toxin family protein</fullName>
    </recommendedName>
</protein>
<evidence type="ECO:0008006" key="3">
    <source>
        <dbReference type="Google" id="ProtNLM"/>
    </source>
</evidence>
<evidence type="ECO:0000313" key="2">
    <source>
        <dbReference type="Proteomes" id="UP000229847"/>
    </source>
</evidence>
<dbReference type="Pfam" id="PF08843">
    <property type="entry name" value="AbiEii"/>
    <property type="match status" value="1"/>
</dbReference>
<dbReference type="AlphaFoldDB" id="A0A2H0BLF8"/>
<sequence>MSKLILESLNNDRLKVFHGLKSFRKVGILGGGTALSLQIGHRISYDFDIFTYNKLEPSLWRKARDTFGKGTLRLLDTEDQLNLSTPESVYVTFFYDDYKPLFDPIETKYLNLLDLKDIAANKAFTIGRRPKWRDYVDLYFLLKKDYISFENLITMSKKKFGAGFSEKLFFEQLIYWGDIEDYGIEYLVDNVEPQVIKDFLELQVKNFTSKFLLCGRP</sequence>
<comment type="caution">
    <text evidence="1">The sequence shown here is derived from an EMBL/GenBank/DDBJ whole genome shotgun (WGS) entry which is preliminary data.</text>
</comment>
<organism evidence="1 2">
    <name type="scientific">Candidatus Woesebacteria bacterium CG22_combo_CG10-13_8_21_14_all_39_10</name>
    <dbReference type="NCBI Taxonomy" id="1975059"/>
    <lineage>
        <taxon>Bacteria</taxon>
        <taxon>Candidatus Woeseibacteriota</taxon>
    </lineage>
</organism>
<evidence type="ECO:0000313" key="1">
    <source>
        <dbReference type="EMBL" id="PIP57870.1"/>
    </source>
</evidence>
<name>A0A2H0BLF8_9BACT</name>
<dbReference type="Proteomes" id="UP000229847">
    <property type="component" value="Unassembled WGS sequence"/>
</dbReference>
<proteinExistence type="predicted"/>
<dbReference type="EMBL" id="PCSW01000023">
    <property type="protein sequence ID" value="PIP57870.1"/>
    <property type="molecule type" value="Genomic_DNA"/>
</dbReference>
<dbReference type="InterPro" id="IPR014942">
    <property type="entry name" value="AbiEii"/>
</dbReference>